<dbReference type="VEuPathDB" id="ToxoDB:ENH_00026370"/>
<reference evidence="8" key="2">
    <citation type="submission" date="2013-10" db="EMBL/GenBank/DDBJ databases">
        <authorList>
            <person name="Aslett M."/>
        </authorList>
    </citation>
    <scope>NUCLEOTIDE SEQUENCE [LARGE SCALE GENOMIC DNA]</scope>
    <source>
        <strain evidence="8">Houghton</strain>
    </source>
</reference>
<sequence length="290" mass="30882">MARPGGPIPVIFVGLTVASAVLLTLILRKVWGASRTGRGKQRERPSSSSLTGIDAPPASDGAGRFEEACEAVEVASKDLSSASMIEFYGLFKQATQGDCDLRKPSAFNVQGHAKWSAWEKHKGLPTSEAKAKYVSLALRLGLLRHEEGSTGGRTRLGPVQSRPVVDAGELFCSSSKGDAFCCLVAEGNFEAAVGALLKDSSLVYITGEGGMTGLHFAADRGHADIAKMLIECGAELDCQDDWGETPLHVALAAGQQELAAMLIRAGANTYIRNKEGKSCDDLMENELRWQ</sequence>
<reference evidence="8" key="1">
    <citation type="submission" date="2013-10" db="EMBL/GenBank/DDBJ databases">
        <title>Genomic analysis of the causative agents of coccidiosis in chickens.</title>
        <authorList>
            <person name="Reid A.J."/>
            <person name="Blake D."/>
            <person name="Billington K."/>
            <person name="Browne H."/>
            <person name="Dunn M."/>
            <person name="Hung S."/>
            <person name="Kawahara F."/>
            <person name="Miranda-Saavedra D."/>
            <person name="Mourier T."/>
            <person name="Nagra H."/>
            <person name="Otto T.D."/>
            <person name="Rawlings N."/>
            <person name="Sanchez A."/>
            <person name="Sanders M."/>
            <person name="Subramaniam C."/>
            <person name="Tay Y."/>
            <person name="Dear P."/>
            <person name="Doerig C."/>
            <person name="Gruber A."/>
            <person name="Parkinson J."/>
            <person name="Shirley M."/>
            <person name="Wan K.L."/>
            <person name="Berriman M."/>
            <person name="Tomley F."/>
            <person name="Pain A."/>
        </authorList>
    </citation>
    <scope>NUCLEOTIDE SEQUENCE [LARGE SCALE GENOMIC DNA]</scope>
    <source>
        <strain evidence="8">Houghton</strain>
    </source>
</reference>
<keyword evidence="6" id="KW-1133">Transmembrane helix</keyword>
<feature type="region of interest" description="Disordered" evidence="5">
    <location>
        <begin position="36"/>
        <end position="62"/>
    </location>
</feature>
<name>U6MTH1_9EIME</name>
<keyword evidence="6" id="KW-0812">Transmembrane</keyword>
<gene>
    <name evidence="8" type="ORF">ENH_00026370</name>
</gene>
<feature type="repeat" description="ANK" evidence="4">
    <location>
        <begin position="209"/>
        <end position="241"/>
    </location>
</feature>
<protein>
    <submittedName>
        <fullName evidence="8">Acyl-CoA-binding protein, putative</fullName>
    </submittedName>
</protein>
<keyword evidence="6" id="KW-0472">Membrane</keyword>
<dbReference type="Pfam" id="PF12796">
    <property type="entry name" value="Ank_2"/>
    <property type="match status" value="1"/>
</dbReference>
<evidence type="ECO:0000313" key="8">
    <source>
        <dbReference type="EMBL" id="CDJ64965.1"/>
    </source>
</evidence>
<dbReference type="PRINTS" id="PR00689">
    <property type="entry name" value="ACOABINDINGP"/>
</dbReference>
<dbReference type="InterPro" id="IPR036770">
    <property type="entry name" value="Ankyrin_rpt-contain_sf"/>
</dbReference>
<dbReference type="InterPro" id="IPR000582">
    <property type="entry name" value="Acyl-CoA-binding_protein"/>
</dbReference>
<dbReference type="InterPro" id="IPR014352">
    <property type="entry name" value="FERM/acyl-CoA-bd_prot_sf"/>
</dbReference>
<feature type="transmembrane region" description="Helical" evidence="6">
    <location>
        <begin position="6"/>
        <end position="27"/>
    </location>
</feature>
<evidence type="ECO:0000256" key="2">
    <source>
        <dbReference type="ARBA" id="ARBA00023043"/>
    </source>
</evidence>
<keyword evidence="9" id="KW-1185">Reference proteome</keyword>
<keyword evidence="2 4" id="KW-0040">ANK repeat</keyword>
<dbReference type="InterPro" id="IPR002110">
    <property type="entry name" value="Ankyrin_rpt"/>
</dbReference>
<dbReference type="PROSITE" id="PS00880">
    <property type="entry name" value="ACB_1"/>
    <property type="match status" value="1"/>
</dbReference>
<keyword evidence="1" id="KW-0677">Repeat</keyword>
<organism evidence="8 9">
    <name type="scientific">Eimeria necatrix</name>
    <dbReference type="NCBI Taxonomy" id="51315"/>
    <lineage>
        <taxon>Eukaryota</taxon>
        <taxon>Sar</taxon>
        <taxon>Alveolata</taxon>
        <taxon>Apicomplexa</taxon>
        <taxon>Conoidasida</taxon>
        <taxon>Coccidia</taxon>
        <taxon>Eucoccidiorida</taxon>
        <taxon>Eimeriorina</taxon>
        <taxon>Eimeriidae</taxon>
        <taxon>Eimeria</taxon>
    </lineage>
</organism>
<dbReference type="GO" id="GO:0000062">
    <property type="term" value="F:fatty-acyl-CoA binding"/>
    <property type="evidence" value="ECO:0007669"/>
    <property type="project" value="InterPro"/>
</dbReference>
<dbReference type="PROSITE" id="PS51228">
    <property type="entry name" value="ACB_2"/>
    <property type="match status" value="1"/>
</dbReference>
<dbReference type="PROSITE" id="PS50088">
    <property type="entry name" value="ANK_REPEAT"/>
    <property type="match status" value="2"/>
</dbReference>
<dbReference type="RefSeq" id="XP_013433432.1">
    <property type="nucleotide sequence ID" value="XM_013577978.1"/>
</dbReference>
<dbReference type="Pfam" id="PF00887">
    <property type="entry name" value="ACBP"/>
    <property type="match status" value="1"/>
</dbReference>
<dbReference type="InterPro" id="IPR022408">
    <property type="entry name" value="Acyl-CoA-binding_prot_CS"/>
</dbReference>
<evidence type="ECO:0000256" key="4">
    <source>
        <dbReference type="PROSITE-ProRule" id="PRU00023"/>
    </source>
</evidence>
<proteinExistence type="predicted"/>
<dbReference type="Proteomes" id="UP000030754">
    <property type="component" value="Unassembled WGS sequence"/>
</dbReference>
<keyword evidence="3" id="KW-0446">Lipid-binding</keyword>
<dbReference type="SMART" id="SM00248">
    <property type="entry name" value="ANK"/>
    <property type="match status" value="2"/>
</dbReference>
<dbReference type="PRINTS" id="PR01415">
    <property type="entry name" value="ANKYRIN"/>
</dbReference>
<evidence type="ECO:0000256" key="5">
    <source>
        <dbReference type="SAM" id="MobiDB-lite"/>
    </source>
</evidence>
<dbReference type="PANTHER" id="PTHR24119">
    <property type="entry name" value="ACYL-COA-BINDING DOMAIN-CONTAINING PROTEIN 6"/>
    <property type="match status" value="1"/>
</dbReference>
<evidence type="ECO:0000256" key="6">
    <source>
        <dbReference type="SAM" id="Phobius"/>
    </source>
</evidence>
<evidence type="ECO:0000256" key="3">
    <source>
        <dbReference type="ARBA" id="ARBA00023121"/>
    </source>
</evidence>
<feature type="repeat" description="ANK" evidence="4">
    <location>
        <begin position="242"/>
        <end position="274"/>
    </location>
</feature>
<evidence type="ECO:0000256" key="1">
    <source>
        <dbReference type="ARBA" id="ARBA00022737"/>
    </source>
</evidence>
<dbReference type="PANTHER" id="PTHR24119:SF0">
    <property type="entry name" value="ACYL-COA-BINDING DOMAIN-CONTAINING PROTEIN 6"/>
    <property type="match status" value="1"/>
</dbReference>
<dbReference type="OrthoDB" id="346910at2759"/>
<dbReference type="SUPFAM" id="SSF48403">
    <property type="entry name" value="Ankyrin repeat"/>
    <property type="match status" value="1"/>
</dbReference>
<feature type="domain" description="ACB" evidence="7">
    <location>
        <begin position="61"/>
        <end position="146"/>
    </location>
</feature>
<dbReference type="AlphaFoldDB" id="U6MTH1"/>
<dbReference type="PROSITE" id="PS50297">
    <property type="entry name" value="ANK_REP_REGION"/>
    <property type="match status" value="2"/>
</dbReference>
<evidence type="ECO:0000259" key="7">
    <source>
        <dbReference type="PROSITE" id="PS51228"/>
    </source>
</evidence>
<dbReference type="EMBL" id="HG723041">
    <property type="protein sequence ID" value="CDJ64965.1"/>
    <property type="molecule type" value="Genomic_DNA"/>
</dbReference>
<dbReference type="GeneID" id="25472805"/>
<accession>U6MTH1</accession>
<dbReference type="SUPFAM" id="SSF47027">
    <property type="entry name" value="Acyl-CoA binding protein"/>
    <property type="match status" value="1"/>
</dbReference>
<dbReference type="Gene3D" id="1.25.40.20">
    <property type="entry name" value="Ankyrin repeat-containing domain"/>
    <property type="match status" value="1"/>
</dbReference>
<dbReference type="InterPro" id="IPR035984">
    <property type="entry name" value="Acyl-CoA-binding_sf"/>
</dbReference>
<dbReference type="Gene3D" id="1.20.80.10">
    <property type="match status" value="1"/>
</dbReference>
<evidence type="ECO:0000313" key="9">
    <source>
        <dbReference type="Proteomes" id="UP000030754"/>
    </source>
</evidence>